<dbReference type="GO" id="GO:0009451">
    <property type="term" value="P:RNA modification"/>
    <property type="evidence" value="ECO:0007669"/>
    <property type="project" value="InterPro"/>
</dbReference>
<dbReference type="PANTHER" id="PTHR47926">
    <property type="entry name" value="PENTATRICOPEPTIDE REPEAT-CONTAINING PROTEIN"/>
    <property type="match status" value="1"/>
</dbReference>
<evidence type="ECO:0008006" key="3">
    <source>
        <dbReference type="Google" id="ProtNLM"/>
    </source>
</evidence>
<name>W1NK49_AMBTC</name>
<dbReference type="InterPro" id="IPR046848">
    <property type="entry name" value="E_motif"/>
</dbReference>
<sequence length="67" mass="7385">MPFEPDEVIWATLLSSCSVHKNVEIGRVTAERLLDLNPDNAGYHVALSNLYASEGRILHCSCDKTSP</sequence>
<dbReference type="AlphaFoldDB" id="W1NK49"/>
<dbReference type="GO" id="GO:0003723">
    <property type="term" value="F:RNA binding"/>
    <property type="evidence" value="ECO:0007669"/>
    <property type="project" value="InterPro"/>
</dbReference>
<dbReference type="HOGENOM" id="CLU_2815818_0_0_1"/>
<dbReference type="OMA" id="YATEDIW"/>
<reference evidence="2" key="1">
    <citation type="journal article" date="2013" name="Science">
        <title>The Amborella genome and the evolution of flowering plants.</title>
        <authorList>
            <consortium name="Amborella Genome Project"/>
        </authorList>
    </citation>
    <scope>NUCLEOTIDE SEQUENCE [LARGE SCALE GENOMIC DNA]</scope>
</reference>
<dbReference type="Proteomes" id="UP000017836">
    <property type="component" value="Unassembled WGS sequence"/>
</dbReference>
<proteinExistence type="predicted"/>
<dbReference type="Gramene" id="ERM95841">
    <property type="protein sequence ID" value="ERM95841"/>
    <property type="gene ID" value="AMTR_s00060p00096350"/>
</dbReference>
<dbReference type="Pfam" id="PF20431">
    <property type="entry name" value="E_motif"/>
    <property type="match status" value="1"/>
</dbReference>
<accession>W1NK49</accession>
<gene>
    <name evidence="1" type="ORF">AMTR_s00060p00096350</name>
</gene>
<dbReference type="eggNOG" id="KOG4197">
    <property type="taxonomic scope" value="Eukaryota"/>
</dbReference>
<dbReference type="InterPro" id="IPR046960">
    <property type="entry name" value="PPR_At4g14850-like_plant"/>
</dbReference>
<protein>
    <recommendedName>
        <fullName evidence="3">Pentatricopeptide repeat-containing protein</fullName>
    </recommendedName>
</protein>
<keyword evidence="2" id="KW-1185">Reference proteome</keyword>
<organism evidence="1 2">
    <name type="scientific">Amborella trichopoda</name>
    <dbReference type="NCBI Taxonomy" id="13333"/>
    <lineage>
        <taxon>Eukaryota</taxon>
        <taxon>Viridiplantae</taxon>
        <taxon>Streptophyta</taxon>
        <taxon>Embryophyta</taxon>
        <taxon>Tracheophyta</taxon>
        <taxon>Spermatophyta</taxon>
        <taxon>Magnoliopsida</taxon>
        <taxon>Amborellales</taxon>
        <taxon>Amborellaceae</taxon>
        <taxon>Amborella</taxon>
    </lineage>
</organism>
<evidence type="ECO:0000313" key="2">
    <source>
        <dbReference type="Proteomes" id="UP000017836"/>
    </source>
</evidence>
<dbReference type="EMBL" id="KI397373">
    <property type="protein sequence ID" value="ERM95841.1"/>
    <property type="molecule type" value="Genomic_DNA"/>
</dbReference>
<evidence type="ECO:0000313" key="1">
    <source>
        <dbReference type="EMBL" id="ERM95841.1"/>
    </source>
</evidence>